<dbReference type="EMBL" id="JBANAX010000571">
    <property type="protein sequence ID" value="KAL1202704.1"/>
    <property type="molecule type" value="Genomic_DNA"/>
</dbReference>
<keyword evidence="5" id="KW-0256">Endoplasmic reticulum</keyword>
<gene>
    <name evidence="7" type="ORF">V5N11_018819</name>
</gene>
<dbReference type="GO" id="GO:0005789">
    <property type="term" value="C:endoplasmic reticulum membrane"/>
    <property type="evidence" value="ECO:0007669"/>
    <property type="project" value="UniProtKB-SubCell"/>
</dbReference>
<dbReference type="InterPro" id="IPR008417">
    <property type="entry name" value="BAP29/BAP31"/>
</dbReference>
<comment type="function">
    <text evidence="5">May play a role in anterograde transport of membrane proteins from the endoplasmic reticulum to the Golgi.</text>
</comment>
<dbReference type="InterPro" id="IPR040463">
    <property type="entry name" value="BAP29/BAP31_N"/>
</dbReference>
<evidence type="ECO:0000256" key="2">
    <source>
        <dbReference type="ARBA" id="ARBA00022692"/>
    </source>
</evidence>
<dbReference type="GO" id="GO:0006886">
    <property type="term" value="P:intracellular protein transport"/>
    <property type="evidence" value="ECO:0007669"/>
    <property type="project" value="UniProtKB-UniRule"/>
</dbReference>
<feature type="domain" description="BAP29/BAP31 transmembrane" evidence="6">
    <location>
        <begin position="44"/>
        <end position="164"/>
    </location>
</feature>
<dbReference type="PANTHER" id="PTHR12701:SF20">
    <property type="entry name" value="ENDOPLASMIC RETICULUM TRANSMEMBRANE PROTEIN"/>
    <property type="match status" value="1"/>
</dbReference>
<proteinExistence type="inferred from homology"/>
<keyword evidence="3 5" id="KW-1133">Transmembrane helix</keyword>
<evidence type="ECO:0000256" key="5">
    <source>
        <dbReference type="RuleBase" id="RU367026"/>
    </source>
</evidence>
<keyword evidence="8" id="KW-1185">Reference proteome</keyword>
<feature type="transmembrane region" description="Helical" evidence="5">
    <location>
        <begin position="45"/>
        <end position="65"/>
    </location>
</feature>
<reference evidence="7 8" key="1">
    <citation type="submission" date="2024-04" db="EMBL/GenBank/DDBJ databases">
        <title>Genome assembly C_amara_ONT_v2.</title>
        <authorList>
            <person name="Yant L."/>
            <person name="Moore C."/>
            <person name="Slenker M."/>
        </authorList>
    </citation>
    <scope>NUCLEOTIDE SEQUENCE [LARGE SCALE GENOMIC DNA]</scope>
    <source>
        <tissue evidence="7">Leaf</tissue>
    </source>
</reference>
<comment type="caution">
    <text evidence="7">The sequence shown here is derived from an EMBL/GenBank/DDBJ whole genome shotgun (WGS) entry which is preliminary data.</text>
</comment>
<protein>
    <recommendedName>
        <fullName evidence="5">Endoplasmic reticulum transmembrane protein</fullName>
    </recommendedName>
</protein>
<feature type="transmembrane region" description="Helical" evidence="5">
    <location>
        <begin position="77"/>
        <end position="100"/>
    </location>
</feature>
<evidence type="ECO:0000256" key="4">
    <source>
        <dbReference type="ARBA" id="ARBA00023136"/>
    </source>
</evidence>
<organism evidence="7 8">
    <name type="scientific">Cardamine amara subsp. amara</name>
    <dbReference type="NCBI Taxonomy" id="228776"/>
    <lineage>
        <taxon>Eukaryota</taxon>
        <taxon>Viridiplantae</taxon>
        <taxon>Streptophyta</taxon>
        <taxon>Embryophyta</taxon>
        <taxon>Tracheophyta</taxon>
        <taxon>Spermatophyta</taxon>
        <taxon>Magnoliopsida</taxon>
        <taxon>eudicotyledons</taxon>
        <taxon>Gunneridae</taxon>
        <taxon>Pentapetalae</taxon>
        <taxon>rosids</taxon>
        <taxon>malvids</taxon>
        <taxon>Brassicales</taxon>
        <taxon>Brassicaceae</taxon>
        <taxon>Cardamineae</taxon>
        <taxon>Cardamine</taxon>
    </lineage>
</organism>
<evidence type="ECO:0000256" key="1">
    <source>
        <dbReference type="ARBA" id="ARBA00004141"/>
    </source>
</evidence>
<evidence type="ECO:0000256" key="3">
    <source>
        <dbReference type="ARBA" id="ARBA00022989"/>
    </source>
</evidence>
<keyword evidence="4 5" id="KW-0472">Membrane</keyword>
<dbReference type="Pfam" id="PF05529">
    <property type="entry name" value="Bap31"/>
    <property type="match status" value="1"/>
</dbReference>
<dbReference type="GO" id="GO:0006888">
    <property type="term" value="P:endoplasmic reticulum to Golgi vesicle-mediated transport"/>
    <property type="evidence" value="ECO:0007669"/>
    <property type="project" value="UniProtKB-UniRule"/>
</dbReference>
<feature type="transmembrane region" description="Helical" evidence="5">
    <location>
        <begin position="135"/>
        <end position="153"/>
    </location>
</feature>
<dbReference type="Proteomes" id="UP001558713">
    <property type="component" value="Unassembled WGS sequence"/>
</dbReference>
<keyword evidence="5" id="KW-0931">ER-Golgi transport</keyword>
<dbReference type="AlphaFoldDB" id="A0ABD1AHG5"/>
<sequence length="172" mass="20022">MTGRNTHVLGVDTWPTHRESRSQSFIQVNTDRKKREIAEGSKRMALQWLILSYVVAAEVGIAIILTLPYPMLLKKRIVSLVSLILHPAASIVAFAGFQLLDIYWKNEHRLMCSSEVCTATERDRYEKSIYKAQRNVVLCAAGILLYWCIFRICKYNKDLERLEELEKRYKQE</sequence>
<dbReference type="PANTHER" id="PTHR12701">
    <property type="entry name" value="BCR-ASSOCIATED PROTEIN, BAP"/>
    <property type="match status" value="1"/>
</dbReference>
<comment type="subcellular location">
    <subcellularLocation>
        <location evidence="5">Endoplasmic reticulum membrane</location>
        <topology evidence="5">Multi-pass membrane protein</topology>
    </subcellularLocation>
    <subcellularLocation>
        <location evidence="1">Membrane</location>
        <topology evidence="1">Multi-pass membrane protein</topology>
    </subcellularLocation>
</comment>
<accession>A0ABD1AHG5</accession>
<keyword evidence="2 5" id="KW-0812">Transmembrane</keyword>
<evidence type="ECO:0000313" key="8">
    <source>
        <dbReference type="Proteomes" id="UP001558713"/>
    </source>
</evidence>
<name>A0ABD1AHG5_CARAN</name>
<keyword evidence="5" id="KW-0813">Transport</keyword>
<evidence type="ECO:0000313" key="7">
    <source>
        <dbReference type="EMBL" id="KAL1202704.1"/>
    </source>
</evidence>
<evidence type="ECO:0000259" key="6">
    <source>
        <dbReference type="Pfam" id="PF05529"/>
    </source>
</evidence>
<dbReference type="GO" id="GO:0070973">
    <property type="term" value="P:protein localization to endoplasmic reticulum exit site"/>
    <property type="evidence" value="ECO:0007669"/>
    <property type="project" value="UniProtKB-UniRule"/>
</dbReference>
<keyword evidence="5" id="KW-0653">Protein transport</keyword>
<comment type="similarity">
    <text evidence="5">Belongs to the BCAP29/BCAP31 family.</text>
</comment>